<dbReference type="EMBL" id="JAJVCZ030000013">
    <property type="protein sequence ID" value="KAL0253065.1"/>
    <property type="molecule type" value="Genomic_DNA"/>
</dbReference>
<feature type="compositionally biased region" description="Low complexity" evidence="1">
    <location>
        <begin position="176"/>
        <end position="191"/>
    </location>
</feature>
<protein>
    <recommendedName>
        <fullName evidence="4">Glycine-rich cell wall structural protein 1</fullName>
    </recommendedName>
</protein>
<evidence type="ECO:0008006" key="4">
    <source>
        <dbReference type="Google" id="ProtNLM"/>
    </source>
</evidence>
<reference evidence="2 3" key="1">
    <citation type="submission" date="2024-02" db="EMBL/GenBank/DDBJ databases">
        <title>De novo assembly and annotation of 12 fungi associated with fruit tree decline syndrome in Ontario, Canada.</title>
        <authorList>
            <person name="Sulman M."/>
            <person name="Ellouze W."/>
            <person name="Ilyukhin E."/>
        </authorList>
    </citation>
    <scope>NUCLEOTIDE SEQUENCE [LARGE SCALE GENOMIC DNA]</scope>
    <source>
        <strain evidence="2 3">FDS-637</strain>
    </source>
</reference>
<dbReference type="RefSeq" id="XP_066627709.1">
    <property type="nucleotide sequence ID" value="XM_066781897.1"/>
</dbReference>
<keyword evidence="3" id="KW-1185">Reference proteome</keyword>
<evidence type="ECO:0000313" key="3">
    <source>
        <dbReference type="Proteomes" id="UP001430584"/>
    </source>
</evidence>
<organism evidence="2 3">
    <name type="scientific">Diplodia seriata</name>
    <dbReference type="NCBI Taxonomy" id="420778"/>
    <lineage>
        <taxon>Eukaryota</taxon>
        <taxon>Fungi</taxon>
        <taxon>Dikarya</taxon>
        <taxon>Ascomycota</taxon>
        <taxon>Pezizomycotina</taxon>
        <taxon>Dothideomycetes</taxon>
        <taxon>Dothideomycetes incertae sedis</taxon>
        <taxon>Botryosphaeriales</taxon>
        <taxon>Botryosphaeriaceae</taxon>
        <taxon>Diplodia</taxon>
    </lineage>
</organism>
<feature type="compositionally biased region" description="Low complexity" evidence="1">
    <location>
        <begin position="105"/>
        <end position="117"/>
    </location>
</feature>
<dbReference type="GeneID" id="92014600"/>
<evidence type="ECO:0000313" key="2">
    <source>
        <dbReference type="EMBL" id="KAL0253065.1"/>
    </source>
</evidence>
<name>A0ABR3BYY6_9PEZI</name>
<dbReference type="Proteomes" id="UP001430584">
    <property type="component" value="Unassembled WGS sequence"/>
</dbReference>
<feature type="compositionally biased region" description="Polar residues" evidence="1">
    <location>
        <begin position="59"/>
        <end position="73"/>
    </location>
</feature>
<feature type="compositionally biased region" description="Basic and acidic residues" evidence="1">
    <location>
        <begin position="357"/>
        <end position="367"/>
    </location>
</feature>
<proteinExistence type="predicted"/>
<feature type="compositionally biased region" description="Basic residues" evidence="1">
    <location>
        <begin position="409"/>
        <end position="419"/>
    </location>
</feature>
<feature type="compositionally biased region" description="Polar residues" evidence="1">
    <location>
        <begin position="151"/>
        <end position="175"/>
    </location>
</feature>
<feature type="compositionally biased region" description="Basic and acidic residues" evidence="1">
    <location>
        <begin position="279"/>
        <end position="303"/>
    </location>
</feature>
<feature type="compositionally biased region" description="Polar residues" evidence="1">
    <location>
        <begin position="1"/>
        <end position="12"/>
    </location>
</feature>
<feature type="compositionally biased region" description="Basic and acidic residues" evidence="1">
    <location>
        <begin position="375"/>
        <end position="408"/>
    </location>
</feature>
<comment type="caution">
    <text evidence="2">The sequence shown here is derived from an EMBL/GenBank/DDBJ whole genome shotgun (WGS) entry which is preliminary data.</text>
</comment>
<evidence type="ECO:0000256" key="1">
    <source>
        <dbReference type="SAM" id="MobiDB-lite"/>
    </source>
</evidence>
<feature type="compositionally biased region" description="Low complexity" evidence="1">
    <location>
        <begin position="136"/>
        <end position="150"/>
    </location>
</feature>
<sequence length="419" mass="42477">METINNIASSASKLIYGDPKAESGQEPISGQSGRGTVDEPFDSGNLEGVPDMSGKSAAERQSGTENLTANPASNPVEPESLPDRTRNFGESTDAQFPGGESNKFSGSTGADTTSSTSNPLSSGGAGIGGGSDHHSTTTPSSTLNPVSSSDDNYSTTTPSNPIHSGSNTDLNDHYSTTTPTTTGTGAAQGGAIRPEHDTAGTGVTSLHPTATPPIASDAPRPTEASSVDPSTAKAGGFGTAEPSVGAHPASGAQSHQKQQGGDRPGAEPTTGEELAGVRGKKEEGEEALLGKRDPDDRSGEPLKVHGAKSGGGVEEVRDNKSKEEEEAEKGTGEKVVKQSAFKADGGDFDASLPGAGREADRLLEQKGVHKSGGPDTKDDVSPVRGDDDSGNGDKGKTSIGTKIKEKLHIGSKHKNGGSE</sequence>
<feature type="compositionally biased region" description="Basic and acidic residues" evidence="1">
    <location>
        <begin position="314"/>
        <end position="336"/>
    </location>
</feature>
<feature type="region of interest" description="Disordered" evidence="1">
    <location>
        <begin position="1"/>
        <end position="419"/>
    </location>
</feature>
<gene>
    <name evidence="2" type="ORF">SLS55_010515</name>
</gene>
<accession>A0ABR3BYY6</accession>